<feature type="coiled-coil region" evidence="1">
    <location>
        <begin position="358"/>
        <end position="399"/>
    </location>
</feature>
<proteinExistence type="predicted"/>
<keyword evidence="2" id="KW-0812">Transmembrane</keyword>
<feature type="transmembrane region" description="Helical" evidence="2">
    <location>
        <begin position="22"/>
        <end position="44"/>
    </location>
</feature>
<gene>
    <name evidence="3" type="ORF">RND81_14G210500</name>
</gene>
<sequence length="441" mass="52606">MEGDNSKVIKESLKKKKSSSKITLQNCCDILIVFLAFILAFYVIKHNYTVALFVVILVCVFYLSSDITLIKEFQKCGISIKRFMEKVFLDKSKSQKSKVKGKEINNEMAKIVNKEFIKRKEILMKENDELFRENEELSKQKKEMLEEKERLLKTLDDGRTQNNQMLDVTLKLDELWKLKETMMKELDIERKFSKEMELKYNMLTNDIESERVAYKAWRERESTLRKKLQEEKEKVERDLEEEKMEVASLKNWMGSFSSYVNEEKNRNMKYLNEELSSIIKCEIGKNKEELGTQLGNLLRDMVEKRNEKIKIEKADALKTVAKYKEERDNFTVQQNEELYTRLGNLLRDVVEEKEVKRCDKLEKEKVDMLKTVAMLEEQCDNLMEENRILEMRNDEERETNERRFKKVLENQEDLLKLVKEIKSNIKIDVSSDEEYEVVREI</sequence>
<keyword evidence="4" id="KW-1185">Reference proteome</keyword>
<organism evidence="3 4">
    <name type="scientific">Saponaria officinalis</name>
    <name type="common">Common soapwort</name>
    <name type="synonym">Lychnis saponaria</name>
    <dbReference type="NCBI Taxonomy" id="3572"/>
    <lineage>
        <taxon>Eukaryota</taxon>
        <taxon>Viridiplantae</taxon>
        <taxon>Streptophyta</taxon>
        <taxon>Embryophyta</taxon>
        <taxon>Tracheophyta</taxon>
        <taxon>Spermatophyta</taxon>
        <taxon>Magnoliopsida</taxon>
        <taxon>eudicotyledons</taxon>
        <taxon>Gunneridae</taxon>
        <taxon>Pentapetalae</taxon>
        <taxon>Caryophyllales</taxon>
        <taxon>Caryophyllaceae</taxon>
        <taxon>Caryophylleae</taxon>
        <taxon>Saponaria</taxon>
    </lineage>
</organism>
<feature type="coiled-coil region" evidence="1">
    <location>
        <begin position="214"/>
        <end position="252"/>
    </location>
</feature>
<reference evidence="3" key="1">
    <citation type="submission" date="2024-03" db="EMBL/GenBank/DDBJ databases">
        <title>WGS assembly of Saponaria officinalis var. Norfolk2.</title>
        <authorList>
            <person name="Jenkins J."/>
            <person name="Shu S."/>
            <person name="Grimwood J."/>
            <person name="Barry K."/>
            <person name="Goodstein D."/>
            <person name="Schmutz J."/>
            <person name="Leebens-Mack J."/>
            <person name="Osbourn A."/>
        </authorList>
    </citation>
    <scope>NUCLEOTIDE SEQUENCE [LARGE SCALE GENOMIC DNA]</scope>
    <source>
        <strain evidence="3">JIC</strain>
    </source>
</reference>
<name>A0AAW1GV30_SAPOF</name>
<keyword evidence="2" id="KW-1133">Transmembrane helix</keyword>
<dbReference type="AlphaFoldDB" id="A0AAW1GV30"/>
<accession>A0AAW1GV30</accession>
<feature type="coiled-coil region" evidence="1">
    <location>
        <begin position="113"/>
        <end position="161"/>
    </location>
</feature>
<keyword evidence="1" id="KW-0175">Coiled coil</keyword>
<evidence type="ECO:0000256" key="1">
    <source>
        <dbReference type="SAM" id="Coils"/>
    </source>
</evidence>
<feature type="transmembrane region" description="Helical" evidence="2">
    <location>
        <begin position="50"/>
        <end position="70"/>
    </location>
</feature>
<evidence type="ECO:0000313" key="4">
    <source>
        <dbReference type="Proteomes" id="UP001443914"/>
    </source>
</evidence>
<comment type="caution">
    <text evidence="3">The sequence shown here is derived from an EMBL/GenBank/DDBJ whole genome shotgun (WGS) entry which is preliminary data.</text>
</comment>
<keyword evidence="2" id="KW-0472">Membrane</keyword>
<dbReference type="Proteomes" id="UP001443914">
    <property type="component" value="Unassembled WGS sequence"/>
</dbReference>
<protein>
    <submittedName>
        <fullName evidence="3">Uncharacterized protein</fullName>
    </submittedName>
</protein>
<evidence type="ECO:0000313" key="3">
    <source>
        <dbReference type="EMBL" id="KAK9666778.1"/>
    </source>
</evidence>
<evidence type="ECO:0000256" key="2">
    <source>
        <dbReference type="SAM" id="Phobius"/>
    </source>
</evidence>
<dbReference type="EMBL" id="JBDFQZ010000014">
    <property type="protein sequence ID" value="KAK9666778.1"/>
    <property type="molecule type" value="Genomic_DNA"/>
</dbReference>